<dbReference type="PROSITE" id="PS50991">
    <property type="entry name" value="PYR_CT"/>
    <property type="match status" value="1"/>
</dbReference>
<comment type="similarity">
    <text evidence="1">Belongs to the alpha-IPM synthase/homocitrate synthase family.</text>
</comment>
<proteinExistence type="inferred from homology"/>
<dbReference type="SUPFAM" id="SSF51569">
    <property type="entry name" value="Aldolase"/>
    <property type="match status" value="1"/>
</dbReference>
<keyword evidence="4" id="KW-0012">Acyltransferase</keyword>
<accession>A0A6V8LMW2</accession>
<dbReference type="InterPro" id="IPR013785">
    <property type="entry name" value="Aldolase_TIM"/>
</dbReference>
<protein>
    <submittedName>
        <fullName evidence="4">2-isopropylmalate synthase</fullName>
        <ecNumber evidence="4">2.3.3.13</ecNumber>
    </submittedName>
</protein>
<gene>
    <name evidence="4" type="primary">leuA_2</name>
    <name evidence="4" type="ORF">NNJEOMEG_00843</name>
</gene>
<dbReference type="Pfam" id="PF22617">
    <property type="entry name" value="HCS_D2"/>
    <property type="match status" value="1"/>
</dbReference>
<reference evidence="4 5" key="1">
    <citation type="submission" date="2020-04" db="EMBL/GenBank/DDBJ databases">
        <authorList>
            <consortium name="Desulfovibrio sp. FSS-1 genome sequencing consortium"/>
            <person name="Shimoshige H."/>
            <person name="Kobayashi H."/>
            <person name="Maekawa T."/>
        </authorList>
    </citation>
    <scope>NUCLEOTIDE SEQUENCE [LARGE SCALE GENOMIC DNA]</scope>
    <source>
        <strain evidence="4 5">SIID29052-01</strain>
    </source>
</reference>
<name>A0A6V8LMW2_9BACT</name>
<comment type="caution">
    <text evidence="4">The sequence shown here is derived from an EMBL/GenBank/DDBJ whole genome shotgun (WGS) entry which is preliminary data.</text>
</comment>
<evidence type="ECO:0000259" key="3">
    <source>
        <dbReference type="PROSITE" id="PS50991"/>
    </source>
</evidence>
<organism evidence="4 5">
    <name type="scientific">Fundidesulfovibrio magnetotacticus</name>
    <dbReference type="NCBI Taxonomy" id="2730080"/>
    <lineage>
        <taxon>Bacteria</taxon>
        <taxon>Pseudomonadati</taxon>
        <taxon>Thermodesulfobacteriota</taxon>
        <taxon>Desulfovibrionia</taxon>
        <taxon>Desulfovibrionales</taxon>
        <taxon>Desulfovibrionaceae</taxon>
        <taxon>Fundidesulfovibrio</taxon>
    </lineage>
</organism>
<evidence type="ECO:0000256" key="2">
    <source>
        <dbReference type="ARBA" id="ARBA00022679"/>
    </source>
</evidence>
<dbReference type="Proteomes" id="UP000494245">
    <property type="component" value="Unassembled WGS sequence"/>
</dbReference>
<dbReference type="AlphaFoldDB" id="A0A6V8LMW2"/>
<dbReference type="Pfam" id="PF00682">
    <property type="entry name" value="HMGL-like"/>
    <property type="match status" value="1"/>
</dbReference>
<dbReference type="Gene3D" id="3.20.20.70">
    <property type="entry name" value="Aldolase class I"/>
    <property type="match status" value="1"/>
</dbReference>
<dbReference type="RefSeq" id="WP_173081609.1">
    <property type="nucleotide sequence ID" value="NZ_BLTE01000002.1"/>
</dbReference>
<reference evidence="4 5" key="2">
    <citation type="submission" date="2020-05" db="EMBL/GenBank/DDBJ databases">
        <title>Draft genome sequence of Desulfovibrio sp. strainFSS-1.</title>
        <authorList>
            <person name="Shimoshige H."/>
            <person name="Kobayashi H."/>
            <person name="Maekawa T."/>
        </authorList>
    </citation>
    <scope>NUCLEOTIDE SEQUENCE [LARGE SCALE GENOMIC DNA]</scope>
    <source>
        <strain evidence="4 5">SIID29052-01</strain>
    </source>
</reference>
<dbReference type="PANTHER" id="PTHR42880:SF1">
    <property type="entry name" value="ISOPROPYLMALATE_HOMOCITRATE_CITRAMALATE SYNTHASE FAMILY PROTEIN"/>
    <property type="match status" value="1"/>
</dbReference>
<evidence type="ECO:0000313" key="4">
    <source>
        <dbReference type="EMBL" id="GFK93014.1"/>
    </source>
</evidence>
<dbReference type="GO" id="GO:0019752">
    <property type="term" value="P:carboxylic acid metabolic process"/>
    <property type="evidence" value="ECO:0007669"/>
    <property type="project" value="InterPro"/>
</dbReference>
<dbReference type="Gene3D" id="1.10.238.260">
    <property type="match status" value="1"/>
</dbReference>
<keyword evidence="5" id="KW-1185">Reference proteome</keyword>
<dbReference type="EC" id="2.3.3.13" evidence="4"/>
<dbReference type="InterPro" id="IPR054691">
    <property type="entry name" value="LeuA/HCS_post-cat"/>
</dbReference>
<keyword evidence="2 4" id="KW-0808">Transferase</keyword>
<dbReference type="EMBL" id="BLTE01000002">
    <property type="protein sequence ID" value="GFK93014.1"/>
    <property type="molecule type" value="Genomic_DNA"/>
</dbReference>
<dbReference type="InterPro" id="IPR000891">
    <property type="entry name" value="PYR_CT"/>
</dbReference>
<dbReference type="PROSITE" id="PS00816">
    <property type="entry name" value="AIPM_HOMOCIT_SYNTH_2"/>
    <property type="match status" value="1"/>
</dbReference>
<dbReference type="InterPro" id="IPR002034">
    <property type="entry name" value="AIPM/Hcit_synth_CS"/>
</dbReference>
<dbReference type="GO" id="GO:0003852">
    <property type="term" value="F:2-isopropylmalate synthase activity"/>
    <property type="evidence" value="ECO:0007669"/>
    <property type="project" value="UniProtKB-EC"/>
</dbReference>
<evidence type="ECO:0000256" key="1">
    <source>
        <dbReference type="ARBA" id="ARBA00006154"/>
    </source>
</evidence>
<evidence type="ECO:0000313" key="5">
    <source>
        <dbReference type="Proteomes" id="UP000494245"/>
    </source>
</evidence>
<feature type="domain" description="Pyruvate carboxyltransferase" evidence="3">
    <location>
        <begin position="1"/>
        <end position="253"/>
    </location>
</feature>
<dbReference type="PANTHER" id="PTHR42880">
    <property type="entry name" value="HOMOCITRATE SYNTHASE"/>
    <property type="match status" value="1"/>
</dbReference>
<sequence length="365" mass="38279">MRLVDSTLREGEQSFGVYFPARARRDVLTRLARLGVDEVELPSPLRDPSVPPLAAHALALEDGPAVSVWCACRADALAAGAALGAHWVHLGMPASRFHLAGRLDMTLEQGEAHLARHVELALQAGARAVSVGLEDASRAAPEDLERLGRAALRAGAGRVRLSDTVGLWQPLGVARLVERLKAALDAPLGVHCHNDFGMATANALSGLLAGADFADASVLGLGERAGLARLEELAAYTALNLGAPYRVEELAGLCQAVSEASGVPIEARKPVAGAGQFACETGLHVHGLARDPALFEPYDPARLGLSRRVALGGKSGRAAVAARLRELGQDPASRDLDALTEAVREASRRLGRPLTDEEARAILAP</sequence>